<evidence type="ECO:0000256" key="1">
    <source>
        <dbReference type="SAM" id="MobiDB-lite"/>
    </source>
</evidence>
<feature type="compositionally biased region" description="Polar residues" evidence="1">
    <location>
        <begin position="68"/>
        <end position="89"/>
    </location>
</feature>
<evidence type="ECO:0000313" key="3">
    <source>
        <dbReference type="Proteomes" id="UP000006352"/>
    </source>
</evidence>
<keyword evidence="3" id="KW-1185">Reference proteome</keyword>
<feature type="compositionally biased region" description="Polar residues" evidence="1">
    <location>
        <begin position="207"/>
        <end position="219"/>
    </location>
</feature>
<protein>
    <submittedName>
        <fullName evidence="2">Uncharacterized protein</fullName>
    </submittedName>
</protein>
<feature type="region of interest" description="Disordered" evidence="1">
    <location>
        <begin position="337"/>
        <end position="362"/>
    </location>
</feature>
<feature type="compositionally biased region" description="Polar residues" evidence="1">
    <location>
        <begin position="131"/>
        <end position="144"/>
    </location>
</feature>
<dbReference type="Proteomes" id="UP000006352">
    <property type="component" value="Unassembled WGS sequence"/>
</dbReference>
<dbReference type="RefSeq" id="XP_012184111.1">
    <property type="nucleotide sequence ID" value="XM_012328721.1"/>
</dbReference>
<sequence>MLTPSQWAGTNPPPRWTGYQNPGWPGCCRPPRQDEQRLIGAADWPAVSVVHHVPIPTDIKALLDTITSKGSSGSPMGSIRITNAQSSAPSMVRRASYQVASPTRVDATSGRTPAVSIPSRGRSGGSPQQGTMPLSGNSSRNANVNADGAASSLPSRSAMDQYQAGRRTNDHSERRSESTNTSQHSPGHRNADLGGSLSRRSTERRPSISTAAPSMSVSKVTVDVQPQRRRAQTTNNPSSPPASASNTRTTERANTSPAQLQRRGSTLEKSLASMSISSASSSSSGSNSETTVISDGGFTDYLSDESEAELQRQAEVKAALLAQNHLEEQEFRAARQQLASIDLRPPKSWNGNMNSASSPHGH</sequence>
<feature type="compositionally biased region" description="Low complexity" evidence="1">
    <location>
        <begin position="116"/>
        <end position="130"/>
    </location>
</feature>
<gene>
    <name evidence="2" type="ORF">FIBRA_07021</name>
</gene>
<dbReference type="STRING" id="599839.J4GD72"/>
<feature type="region of interest" description="Disordered" evidence="1">
    <location>
        <begin position="1"/>
        <end position="32"/>
    </location>
</feature>
<dbReference type="HOGENOM" id="CLU_637911_0_0_1"/>
<organism evidence="2 3">
    <name type="scientific">Fibroporia radiculosa</name>
    <dbReference type="NCBI Taxonomy" id="599839"/>
    <lineage>
        <taxon>Eukaryota</taxon>
        <taxon>Fungi</taxon>
        <taxon>Dikarya</taxon>
        <taxon>Basidiomycota</taxon>
        <taxon>Agaricomycotina</taxon>
        <taxon>Agaricomycetes</taxon>
        <taxon>Polyporales</taxon>
        <taxon>Fibroporiaceae</taxon>
        <taxon>Fibroporia</taxon>
    </lineage>
</organism>
<name>J4GD72_9APHY</name>
<accession>J4GD72</accession>
<dbReference type="EMBL" id="HE797169">
    <property type="protein sequence ID" value="CCM04828.1"/>
    <property type="molecule type" value="Genomic_DNA"/>
</dbReference>
<feature type="compositionally biased region" description="Polar residues" evidence="1">
    <location>
        <begin position="349"/>
        <end position="362"/>
    </location>
</feature>
<feature type="compositionally biased region" description="Basic and acidic residues" evidence="1">
    <location>
        <begin position="167"/>
        <end position="177"/>
    </location>
</feature>
<reference evidence="2 3" key="1">
    <citation type="journal article" date="2012" name="Appl. Environ. Microbiol.">
        <title>Short-read sequencing for genomic analysis of the brown rot fungus Fibroporia radiculosa.</title>
        <authorList>
            <person name="Tang J.D."/>
            <person name="Perkins A.D."/>
            <person name="Sonstegard T.S."/>
            <person name="Schroeder S.G."/>
            <person name="Burgess S.C."/>
            <person name="Diehl S.V."/>
        </authorList>
    </citation>
    <scope>NUCLEOTIDE SEQUENCE [LARGE SCALE GENOMIC DNA]</scope>
    <source>
        <strain evidence="2 3">TFFH 294</strain>
    </source>
</reference>
<dbReference type="InParanoid" id="J4GD72"/>
<dbReference type="AlphaFoldDB" id="J4GD72"/>
<evidence type="ECO:0000313" key="2">
    <source>
        <dbReference type="EMBL" id="CCM04828.1"/>
    </source>
</evidence>
<feature type="compositionally biased region" description="Low complexity" evidence="1">
    <location>
        <begin position="233"/>
        <end position="247"/>
    </location>
</feature>
<feature type="compositionally biased region" description="Low complexity" evidence="1">
    <location>
        <begin position="270"/>
        <end position="288"/>
    </location>
</feature>
<feature type="region of interest" description="Disordered" evidence="1">
    <location>
        <begin position="68"/>
        <end position="292"/>
    </location>
</feature>
<proteinExistence type="predicted"/>
<dbReference type="OrthoDB" id="3217643at2759"/>
<dbReference type="GeneID" id="24099739"/>
<feature type="compositionally biased region" description="Polar residues" evidence="1">
    <location>
        <begin position="252"/>
        <end position="268"/>
    </location>
</feature>